<dbReference type="PROSITE" id="PS50082">
    <property type="entry name" value="WD_REPEATS_2"/>
    <property type="match status" value="1"/>
</dbReference>
<dbReference type="InterPro" id="IPR015943">
    <property type="entry name" value="WD40/YVTN_repeat-like_dom_sf"/>
</dbReference>
<dbReference type="Gene3D" id="2.130.10.10">
    <property type="entry name" value="YVTN repeat-like/Quinoprotein amine dehydrogenase"/>
    <property type="match status" value="3"/>
</dbReference>
<organism evidence="3 4">
    <name type="scientific">Archangium minus</name>
    <dbReference type="NCBI Taxonomy" id="83450"/>
    <lineage>
        <taxon>Bacteria</taxon>
        <taxon>Pseudomonadati</taxon>
        <taxon>Myxococcota</taxon>
        <taxon>Myxococcia</taxon>
        <taxon>Myxococcales</taxon>
        <taxon>Cystobacterineae</taxon>
        <taxon>Archangiaceae</taxon>
        <taxon>Archangium</taxon>
    </lineage>
</organism>
<keyword evidence="4" id="KW-1185">Reference proteome</keyword>
<gene>
    <name evidence="3" type="ORF">F0U60_12745</name>
</gene>
<dbReference type="SMART" id="SM00320">
    <property type="entry name" value="WD40"/>
    <property type="match status" value="3"/>
</dbReference>
<accession>A0ABY9WQZ8</accession>
<dbReference type="SUPFAM" id="SSF63829">
    <property type="entry name" value="Calcium-dependent phosphotriesterase"/>
    <property type="match status" value="2"/>
</dbReference>
<evidence type="ECO:0000313" key="3">
    <source>
        <dbReference type="EMBL" id="WNG44865.1"/>
    </source>
</evidence>
<feature type="transmembrane region" description="Helical" evidence="2">
    <location>
        <begin position="38"/>
        <end position="59"/>
    </location>
</feature>
<dbReference type="InterPro" id="IPR001680">
    <property type="entry name" value="WD40_rpt"/>
</dbReference>
<feature type="repeat" description="WD" evidence="1">
    <location>
        <begin position="517"/>
        <end position="546"/>
    </location>
</feature>
<feature type="transmembrane region" description="Helical" evidence="2">
    <location>
        <begin position="110"/>
        <end position="140"/>
    </location>
</feature>
<keyword evidence="2" id="KW-0472">Membrane</keyword>
<feature type="transmembrane region" description="Helical" evidence="2">
    <location>
        <begin position="147"/>
        <end position="169"/>
    </location>
</feature>
<keyword evidence="2" id="KW-1133">Transmembrane helix</keyword>
<name>A0ABY9WQZ8_9BACT</name>
<keyword evidence="2" id="KW-0812">Transmembrane</keyword>
<feature type="transmembrane region" description="Helical" evidence="2">
    <location>
        <begin position="80"/>
        <end position="98"/>
    </location>
</feature>
<dbReference type="Proteomes" id="UP001611383">
    <property type="component" value="Chromosome"/>
</dbReference>
<evidence type="ECO:0000256" key="1">
    <source>
        <dbReference type="PROSITE-ProRule" id="PRU00221"/>
    </source>
</evidence>
<dbReference type="RefSeq" id="WP_395818531.1">
    <property type="nucleotide sequence ID" value="NZ_CP043494.1"/>
</dbReference>
<dbReference type="Pfam" id="PF00400">
    <property type="entry name" value="WD40"/>
    <property type="match status" value="1"/>
</dbReference>
<dbReference type="EMBL" id="CP043494">
    <property type="protein sequence ID" value="WNG44865.1"/>
    <property type="molecule type" value="Genomic_DNA"/>
</dbReference>
<evidence type="ECO:0000256" key="2">
    <source>
        <dbReference type="SAM" id="Phobius"/>
    </source>
</evidence>
<keyword evidence="1" id="KW-0853">WD repeat</keyword>
<sequence length="800" mass="83720">MTSHRSRLSLFAALVFSSVGFIVTLVDALRTNAMGLLAPAPWVFLVAVLALVPVIARLAPRARQEGAFSLSGKSWWRISYGGGALAGVWAAFAVYSFLTKGNCDGGICGLYIIFAPLAFVLAFAAAALVLAAGLGALALLKGLPFPASLLVLVASAGLAGSLPTLGSIAERALEDWTSPSHWYTKRPRVFPDWGMPAARQGGPALHSGEWQHTLTLGRPGLTTAEAPTAMAISADGRVLVIAAGSRLHRWDVSSGEEQPHAPLDGPARVLALSHDGGLVAYAQSGRLLLRELGERGASQPRVLADEEDSFEAVAFSQDGSLLVGATATGALVAFRPGDAKPLWTRPAFSAPTSIALAVSADGEAVFVSASERFELLWLDGDDGDLVARHPLGELQPPSLAVISRDGRSIRGLTRDGVIEWTPSEDEGPPTLWPFPSDCLALETLLSPDGERLLRWCGDVLVLSWVDRAELQRIHAPTSSKSGPPAVSAVGPGARWAVIRGALVDLSASSVTGEVALGVGHTAEITSIAATPEGTVTTAADGTLRVWTPMGNERAVVQELGEAGDLRVHTAGEVVARLKDGLAQVLLRSEVVVKRVFQAPPELLNPTIALSPDGSRAVISGALDASTWETLVVSASGELLSRSKGSRGVLVLDGGLLVSFDGVQVVAFDPSTKQARWTRQLATPGDPRRVNEVTDVRSSPDGKELWVTRSLSAPTRLASNTGEPLGELPFPLPAASAPDGSAHVTLSEGAAEIRDGTGAVKDRLDFALLGDRPTAAAFAANGRELWIGTGRGQVFRFARAD</sequence>
<proteinExistence type="predicted"/>
<evidence type="ECO:0000313" key="4">
    <source>
        <dbReference type="Proteomes" id="UP001611383"/>
    </source>
</evidence>
<protein>
    <submittedName>
        <fullName evidence="3">PQQ-binding-like beta-propeller repeat protein</fullName>
    </submittedName>
</protein>
<reference evidence="3 4" key="1">
    <citation type="submission" date="2019-08" db="EMBL/GenBank/DDBJ databases">
        <title>Archangium and Cystobacter genomes.</title>
        <authorList>
            <person name="Chen I.-C.K."/>
            <person name="Wielgoss S."/>
        </authorList>
    </citation>
    <scope>NUCLEOTIDE SEQUENCE [LARGE SCALE GENOMIC DNA]</scope>
    <source>
        <strain evidence="3 4">Cbm 6</strain>
    </source>
</reference>